<protein>
    <submittedName>
        <fullName evidence="1">Uncharacterized protein</fullName>
    </submittedName>
</protein>
<reference evidence="1" key="1">
    <citation type="submission" date="2018-02" db="EMBL/GenBank/DDBJ databases">
        <title>Rhizophora mucronata_Transcriptome.</title>
        <authorList>
            <person name="Meera S.P."/>
            <person name="Sreeshan A."/>
            <person name="Augustine A."/>
        </authorList>
    </citation>
    <scope>NUCLEOTIDE SEQUENCE</scope>
    <source>
        <tissue evidence="1">Leaf</tissue>
    </source>
</reference>
<accession>A0A2P2PZN9</accession>
<dbReference type="EMBL" id="GGEC01079681">
    <property type="protein sequence ID" value="MBX60165.1"/>
    <property type="molecule type" value="Transcribed_RNA"/>
</dbReference>
<organism evidence="1">
    <name type="scientific">Rhizophora mucronata</name>
    <name type="common">Asiatic mangrove</name>
    <dbReference type="NCBI Taxonomy" id="61149"/>
    <lineage>
        <taxon>Eukaryota</taxon>
        <taxon>Viridiplantae</taxon>
        <taxon>Streptophyta</taxon>
        <taxon>Embryophyta</taxon>
        <taxon>Tracheophyta</taxon>
        <taxon>Spermatophyta</taxon>
        <taxon>Magnoliopsida</taxon>
        <taxon>eudicotyledons</taxon>
        <taxon>Gunneridae</taxon>
        <taxon>Pentapetalae</taxon>
        <taxon>rosids</taxon>
        <taxon>fabids</taxon>
        <taxon>Malpighiales</taxon>
        <taxon>Rhizophoraceae</taxon>
        <taxon>Rhizophora</taxon>
    </lineage>
</organism>
<evidence type="ECO:0000313" key="1">
    <source>
        <dbReference type="EMBL" id="MBX60165.1"/>
    </source>
</evidence>
<dbReference type="AlphaFoldDB" id="A0A2P2PZN9"/>
<name>A0A2P2PZN9_RHIMU</name>
<sequence>MGWVRTIINGLDTFSIGFLSARMQNRSNPYTFKEEKENYAMKDCLCPNRKVFL</sequence>
<proteinExistence type="predicted"/>